<protein>
    <submittedName>
        <fullName evidence="2">Uncharacterized protein</fullName>
    </submittedName>
</protein>
<sequence length="202" mass="23257">MERSIENIWKEGFKAQESLSVPVISNLYQTKSKLIIDKMRSASKKDNMSLIPIGVLLLLIFVFIGKVLLGIYIGVLIFSLFMLNRRNLRKLNQLSISSNTYEYLLEYRSKLKDLKKFYIRLLGIGLPLLIVPAYLMYFEGTPLMIDFTSLNLMMQLVIVLGVSLMLSGMGILSYRLSTHIIYAKLMTRLEDIISDMQELMKN</sequence>
<dbReference type="RefSeq" id="WP_229341957.1">
    <property type="nucleotide sequence ID" value="NZ_JAJBZG010000005.1"/>
</dbReference>
<feature type="transmembrane region" description="Helical" evidence="1">
    <location>
        <begin position="50"/>
        <end position="83"/>
    </location>
</feature>
<keyword evidence="1" id="KW-0472">Membrane</keyword>
<proteinExistence type="predicted"/>
<name>A0A9X1RXH0_9FLAO</name>
<accession>A0A9X1RXH0</accession>
<keyword evidence="1" id="KW-1133">Transmembrane helix</keyword>
<keyword evidence="1" id="KW-0812">Transmembrane</keyword>
<comment type="caution">
    <text evidence="2">The sequence shown here is derived from an EMBL/GenBank/DDBJ whole genome shotgun (WGS) entry which is preliminary data.</text>
</comment>
<gene>
    <name evidence="2" type="ORF">LGQ90_14040</name>
</gene>
<keyword evidence="3" id="KW-1185">Reference proteome</keyword>
<evidence type="ECO:0000313" key="3">
    <source>
        <dbReference type="Proteomes" id="UP001139414"/>
    </source>
</evidence>
<evidence type="ECO:0000313" key="2">
    <source>
        <dbReference type="EMBL" id="MCB7482388.1"/>
    </source>
</evidence>
<dbReference type="AlphaFoldDB" id="A0A9X1RXH0"/>
<feature type="transmembrane region" description="Helical" evidence="1">
    <location>
        <begin position="152"/>
        <end position="174"/>
    </location>
</feature>
<evidence type="ECO:0000256" key="1">
    <source>
        <dbReference type="SAM" id="Phobius"/>
    </source>
</evidence>
<feature type="transmembrane region" description="Helical" evidence="1">
    <location>
        <begin position="117"/>
        <end position="137"/>
    </location>
</feature>
<reference evidence="2" key="1">
    <citation type="submission" date="2021-10" db="EMBL/GenBank/DDBJ databases">
        <title>Gramella sp. ASW11-100T, isolated from marine sediment.</title>
        <authorList>
            <person name="Xia C."/>
        </authorList>
    </citation>
    <scope>NUCLEOTIDE SEQUENCE</scope>
    <source>
        <strain evidence="2">ASW11-100</strain>
    </source>
</reference>
<organism evidence="2 3">
    <name type="scientific">Christiangramia sediminis</name>
    <dbReference type="NCBI Taxonomy" id="2881336"/>
    <lineage>
        <taxon>Bacteria</taxon>
        <taxon>Pseudomonadati</taxon>
        <taxon>Bacteroidota</taxon>
        <taxon>Flavobacteriia</taxon>
        <taxon>Flavobacteriales</taxon>
        <taxon>Flavobacteriaceae</taxon>
        <taxon>Christiangramia</taxon>
    </lineage>
</organism>
<dbReference type="EMBL" id="JAJBZG010000005">
    <property type="protein sequence ID" value="MCB7482388.1"/>
    <property type="molecule type" value="Genomic_DNA"/>
</dbReference>
<dbReference type="Proteomes" id="UP001139414">
    <property type="component" value="Unassembled WGS sequence"/>
</dbReference>